<evidence type="ECO:0000256" key="2">
    <source>
        <dbReference type="ARBA" id="ARBA00004953"/>
    </source>
</evidence>
<keyword evidence="5 9" id="KW-0169">Cobalamin biosynthesis</keyword>
<feature type="transmembrane region" description="Helical" evidence="9">
    <location>
        <begin position="158"/>
        <end position="179"/>
    </location>
</feature>
<comment type="similarity">
    <text evidence="3 9">Belongs to the CobD/CbiB family.</text>
</comment>
<proteinExistence type="inferred from homology"/>
<evidence type="ECO:0000313" key="10">
    <source>
        <dbReference type="EMBL" id="GGF74251.1"/>
    </source>
</evidence>
<dbReference type="EMBL" id="BMIV01000011">
    <property type="protein sequence ID" value="GGF74251.1"/>
    <property type="molecule type" value="Genomic_DNA"/>
</dbReference>
<feature type="transmembrane region" description="Helical" evidence="9">
    <location>
        <begin position="59"/>
        <end position="80"/>
    </location>
</feature>
<organism evidence="10 11">
    <name type="scientific">Paracoccus acridae</name>
    <dbReference type="NCBI Taxonomy" id="1795310"/>
    <lineage>
        <taxon>Bacteria</taxon>
        <taxon>Pseudomonadati</taxon>
        <taxon>Pseudomonadota</taxon>
        <taxon>Alphaproteobacteria</taxon>
        <taxon>Rhodobacterales</taxon>
        <taxon>Paracoccaceae</taxon>
        <taxon>Paracoccus</taxon>
    </lineage>
</organism>
<comment type="subcellular location">
    <subcellularLocation>
        <location evidence="1 9">Cell membrane</location>
        <topology evidence="1 9">Multi-pass membrane protein</topology>
    </subcellularLocation>
</comment>
<evidence type="ECO:0000256" key="3">
    <source>
        <dbReference type="ARBA" id="ARBA00006263"/>
    </source>
</evidence>
<evidence type="ECO:0000256" key="1">
    <source>
        <dbReference type="ARBA" id="ARBA00004651"/>
    </source>
</evidence>
<comment type="pathway">
    <text evidence="2 9">Cofactor biosynthesis; adenosylcobalamin biosynthesis.</text>
</comment>
<dbReference type="RefSeq" id="WP_229665265.1">
    <property type="nucleotide sequence ID" value="NZ_BMIV01000011.1"/>
</dbReference>
<evidence type="ECO:0000256" key="7">
    <source>
        <dbReference type="ARBA" id="ARBA00022989"/>
    </source>
</evidence>
<comment type="caution">
    <text evidence="10">The sequence shown here is derived from an EMBL/GenBank/DDBJ whole genome shotgun (WGS) entry which is preliminary data.</text>
</comment>
<protein>
    <recommendedName>
        <fullName evidence="9">Cobalamin biosynthesis protein CobD</fullName>
    </recommendedName>
</protein>
<comment type="caution">
    <text evidence="9">Lacks conserved residue(s) required for the propagation of feature annotation.</text>
</comment>
<sequence>MIAEFPAMMLVALALDRLIGWPDWLYARIGHPVTWAGRLIVSLDARLNQSALPQKPMGVLALILCIGAALLPSAVAQALLSGNVLNILVGGCLAWPLVAMRSLQEHVAAVTMPLVAGELPAARHAVSMIVGRNPDALDEAGVARAALESLAENSSDGIVAPVFWGAMAGLPGIAVYKMINTLDSMIGHRSPRYLQFGWASARLDDLVNLIPARATGALFALACGNPLRAGRVMMRDASRHRSPNAGWPEGAMAGALGVRLSGPRIYDGHVAPEPWLNEGAPDPSPASVTLGLGLYRRAMLLLAAGLMLWSLLPIITGAS</sequence>
<reference evidence="11" key="1">
    <citation type="journal article" date="2019" name="Int. J. Syst. Evol. Microbiol.">
        <title>The Global Catalogue of Microorganisms (GCM) 10K type strain sequencing project: providing services to taxonomists for standard genome sequencing and annotation.</title>
        <authorList>
            <consortium name="The Broad Institute Genomics Platform"/>
            <consortium name="The Broad Institute Genome Sequencing Center for Infectious Disease"/>
            <person name="Wu L."/>
            <person name="Ma J."/>
        </authorList>
    </citation>
    <scope>NUCLEOTIDE SEQUENCE [LARGE SCALE GENOMIC DNA]</scope>
    <source>
        <strain evidence="11">CGMCC 1.15419</strain>
    </source>
</reference>
<evidence type="ECO:0000256" key="8">
    <source>
        <dbReference type="ARBA" id="ARBA00023136"/>
    </source>
</evidence>
<keyword evidence="11" id="KW-1185">Reference proteome</keyword>
<dbReference type="HAMAP" id="MF_00024">
    <property type="entry name" value="CobD_CbiB"/>
    <property type="match status" value="1"/>
</dbReference>
<dbReference type="NCBIfam" id="TIGR00380">
    <property type="entry name" value="cobal_cbiB"/>
    <property type="match status" value="1"/>
</dbReference>
<name>A0ABQ1VLY9_9RHOB</name>
<dbReference type="Pfam" id="PF03186">
    <property type="entry name" value="CobD_Cbib"/>
    <property type="match status" value="1"/>
</dbReference>
<feature type="transmembrane region" description="Helical" evidence="9">
    <location>
        <begin position="298"/>
        <end position="318"/>
    </location>
</feature>
<comment type="function">
    <text evidence="9">Converts cobyric acid to cobinamide by the addition of aminopropanol on the F carboxylic group.</text>
</comment>
<keyword evidence="7 9" id="KW-1133">Transmembrane helix</keyword>
<gene>
    <name evidence="9 10" type="primary">cobD</name>
    <name evidence="10" type="ORF">GCM10011402_28630</name>
</gene>
<dbReference type="PANTHER" id="PTHR34308:SF1">
    <property type="entry name" value="COBALAMIN BIOSYNTHESIS PROTEIN CBIB"/>
    <property type="match status" value="1"/>
</dbReference>
<evidence type="ECO:0000256" key="6">
    <source>
        <dbReference type="ARBA" id="ARBA00022692"/>
    </source>
</evidence>
<keyword evidence="4 9" id="KW-1003">Cell membrane</keyword>
<evidence type="ECO:0000256" key="4">
    <source>
        <dbReference type="ARBA" id="ARBA00022475"/>
    </source>
</evidence>
<dbReference type="PANTHER" id="PTHR34308">
    <property type="entry name" value="COBALAMIN BIOSYNTHESIS PROTEIN CBIB"/>
    <property type="match status" value="1"/>
</dbReference>
<evidence type="ECO:0000256" key="5">
    <source>
        <dbReference type="ARBA" id="ARBA00022573"/>
    </source>
</evidence>
<keyword evidence="8 9" id="KW-0472">Membrane</keyword>
<evidence type="ECO:0000256" key="9">
    <source>
        <dbReference type="HAMAP-Rule" id="MF_00024"/>
    </source>
</evidence>
<dbReference type="Proteomes" id="UP000640509">
    <property type="component" value="Unassembled WGS sequence"/>
</dbReference>
<dbReference type="InterPro" id="IPR004485">
    <property type="entry name" value="Cobalamin_biosynth_CobD/CbiB"/>
</dbReference>
<evidence type="ECO:0000313" key="11">
    <source>
        <dbReference type="Proteomes" id="UP000640509"/>
    </source>
</evidence>
<keyword evidence="6 9" id="KW-0812">Transmembrane</keyword>
<accession>A0ABQ1VLY9</accession>